<evidence type="ECO:0000313" key="8">
    <source>
        <dbReference type="Proteomes" id="UP001372834"/>
    </source>
</evidence>
<protein>
    <recommendedName>
        <fullName evidence="6">Sugar phosphate transporter domain-containing protein</fullName>
    </recommendedName>
</protein>
<dbReference type="PANTHER" id="PTHR11132">
    <property type="entry name" value="SOLUTE CARRIER FAMILY 35"/>
    <property type="match status" value="1"/>
</dbReference>
<accession>A0AAN8S651</accession>
<dbReference type="Pfam" id="PF03151">
    <property type="entry name" value="TPT"/>
    <property type="match status" value="1"/>
</dbReference>
<dbReference type="CDD" id="cd21092">
    <property type="entry name" value="TPT_S35C2"/>
    <property type="match status" value="1"/>
</dbReference>
<feature type="transmembrane region" description="Helical" evidence="5">
    <location>
        <begin position="221"/>
        <end position="241"/>
    </location>
</feature>
<feature type="transmembrane region" description="Helical" evidence="5">
    <location>
        <begin position="314"/>
        <end position="334"/>
    </location>
</feature>
<feature type="transmembrane region" description="Helical" evidence="5">
    <location>
        <begin position="124"/>
        <end position="145"/>
    </location>
</feature>
<dbReference type="AlphaFoldDB" id="A0AAN8S651"/>
<dbReference type="GO" id="GO:0016020">
    <property type="term" value="C:membrane"/>
    <property type="evidence" value="ECO:0007669"/>
    <property type="project" value="UniProtKB-SubCell"/>
</dbReference>
<evidence type="ECO:0000256" key="3">
    <source>
        <dbReference type="ARBA" id="ARBA00022989"/>
    </source>
</evidence>
<dbReference type="InterPro" id="IPR050186">
    <property type="entry name" value="TPT_transporter"/>
</dbReference>
<evidence type="ECO:0000259" key="6">
    <source>
        <dbReference type="Pfam" id="PF03151"/>
    </source>
</evidence>
<evidence type="ECO:0000256" key="2">
    <source>
        <dbReference type="ARBA" id="ARBA00022692"/>
    </source>
</evidence>
<comment type="subcellular location">
    <subcellularLocation>
        <location evidence="1">Membrane</location>
        <topology evidence="1">Multi-pass membrane protein</topology>
    </subcellularLocation>
</comment>
<evidence type="ECO:0000256" key="4">
    <source>
        <dbReference type="ARBA" id="ARBA00023136"/>
    </source>
</evidence>
<proteinExistence type="predicted"/>
<feature type="transmembrane region" description="Helical" evidence="5">
    <location>
        <begin position="35"/>
        <end position="52"/>
    </location>
</feature>
<dbReference type="Proteomes" id="UP001372834">
    <property type="component" value="Unassembled WGS sequence"/>
</dbReference>
<feature type="transmembrane region" description="Helical" evidence="5">
    <location>
        <begin position="277"/>
        <end position="302"/>
    </location>
</feature>
<feature type="transmembrane region" description="Helical" evidence="5">
    <location>
        <begin position="97"/>
        <end position="118"/>
    </location>
</feature>
<organism evidence="7 8">
    <name type="scientific">Polyplax serrata</name>
    <name type="common">Common mouse louse</name>
    <dbReference type="NCBI Taxonomy" id="468196"/>
    <lineage>
        <taxon>Eukaryota</taxon>
        <taxon>Metazoa</taxon>
        <taxon>Ecdysozoa</taxon>
        <taxon>Arthropoda</taxon>
        <taxon>Hexapoda</taxon>
        <taxon>Insecta</taxon>
        <taxon>Pterygota</taxon>
        <taxon>Neoptera</taxon>
        <taxon>Paraneoptera</taxon>
        <taxon>Psocodea</taxon>
        <taxon>Troctomorpha</taxon>
        <taxon>Phthiraptera</taxon>
        <taxon>Anoplura</taxon>
        <taxon>Polyplacidae</taxon>
        <taxon>Polyplax</taxon>
    </lineage>
</organism>
<name>A0AAN8S651_POLSC</name>
<evidence type="ECO:0000256" key="5">
    <source>
        <dbReference type="SAM" id="Phobius"/>
    </source>
</evidence>
<feature type="transmembrane region" description="Helical" evidence="5">
    <location>
        <begin position="58"/>
        <end position="77"/>
    </location>
</feature>
<feature type="domain" description="Sugar phosphate transporter" evidence="6">
    <location>
        <begin position="32"/>
        <end position="324"/>
    </location>
</feature>
<sequence>MRKLTDLHEKNAEELKKPVCNGPCWKHILTTSSLVLLYFSLSIGLTFYQRWLLQRLRFPLFVTTGHLILKFLMALVCRFCYECIARKQRVTLEWYNYFIRAAPVGLASGIDVAFSNWGLELITVSLYTMTKSTCIVFILIFSLIFKLEKKSWKIIIIVLMISGGLLMFTYKSTQFNLIGFILVLLATFFSGLRWTLAQLLTQKSKLGLSNPLDVMYHVQPWMLVMVLPFALSFEGLAVASSSKFFNFSDLKELGHSIWAVSLGALVAFCMELSEYLFLLYTSSLTLSIAGIFKEVCTLVLAVEWNGDQISEVNVIGLLLCLGGITFHIILKAIATSDITRVPENDQEISFIAGEGQELTTPLLAEEESSFSNMIFDDTDSDNNSEVLFSVLQRRDNTTYEVEDRNLLKNHWHCNSIENKMRNIAREDHTIELYSKACHSK</sequence>
<reference evidence="7 8" key="1">
    <citation type="submission" date="2023-10" db="EMBL/GenBank/DDBJ databases">
        <title>Genomes of two closely related lineages of the louse Polyplax serrata with different host specificities.</title>
        <authorList>
            <person name="Martinu J."/>
            <person name="Tarabai H."/>
            <person name="Stefka J."/>
            <person name="Hypsa V."/>
        </authorList>
    </citation>
    <scope>NUCLEOTIDE SEQUENCE [LARGE SCALE GENOMIC DNA]</scope>
    <source>
        <strain evidence="7">HR10_N</strain>
    </source>
</reference>
<feature type="transmembrane region" description="Helical" evidence="5">
    <location>
        <begin position="253"/>
        <end position="270"/>
    </location>
</feature>
<keyword evidence="4 5" id="KW-0472">Membrane</keyword>
<evidence type="ECO:0000256" key="1">
    <source>
        <dbReference type="ARBA" id="ARBA00004141"/>
    </source>
</evidence>
<feature type="transmembrane region" description="Helical" evidence="5">
    <location>
        <begin position="176"/>
        <end position="200"/>
    </location>
</feature>
<dbReference type="EMBL" id="JAWJWE010000036">
    <property type="protein sequence ID" value="KAK6628824.1"/>
    <property type="molecule type" value="Genomic_DNA"/>
</dbReference>
<gene>
    <name evidence="7" type="ORF">RUM43_002640</name>
</gene>
<keyword evidence="3 5" id="KW-1133">Transmembrane helix</keyword>
<comment type="caution">
    <text evidence="7">The sequence shown here is derived from an EMBL/GenBank/DDBJ whole genome shotgun (WGS) entry which is preliminary data.</text>
</comment>
<evidence type="ECO:0000313" key="7">
    <source>
        <dbReference type="EMBL" id="KAK6628824.1"/>
    </source>
</evidence>
<feature type="transmembrane region" description="Helical" evidence="5">
    <location>
        <begin position="152"/>
        <end position="170"/>
    </location>
</feature>
<dbReference type="InterPro" id="IPR004853">
    <property type="entry name" value="Sugar_P_trans_dom"/>
</dbReference>
<keyword evidence="2 5" id="KW-0812">Transmembrane</keyword>